<accession>A0A2A2GB44</accession>
<dbReference type="EMBL" id="NSKE01000003">
    <property type="protein sequence ID" value="PAU94956.1"/>
    <property type="molecule type" value="Genomic_DNA"/>
</dbReference>
<dbReference type="Proteomes" id="UP000218831">
    <property type="component" value="Unassembled WGS sequence"/>
</dbReference>
<organism evidence="3 4">
    <name type="scientific">Fodinibius salipaludis</name>
    <dbReference type="NCBI Taxonomy" id="2032627"/>
    <lineage>
        <taxon>Bacteria</taxon>
        <taxon>Pseudomonadati</taxon>
        <taxon>Balneolota</taxon>
        <taxon>Balneolia</taxon>
        <taxon>Balneolales</taxon>
        <taxon>Balneolaceae</taxon>
        <taxon>Fodinibius</taxon>
    </lineage>
</organism>
<gene>
    <name evidence="3" type="ORF">CK503_05675</name>
</gene>
<sequence>MVTQDTEKQPATDNEPQITGSKLLLLSVLSTTAYLLITILVFQFLRDGNLYTAFDHGYTTSFQLSIGIVTGALAASIIGFIIKRPPVADVLNDFYIIEAISKMKLTNFDRAQLSAFAGAGEELLFRGAIQPILGIWITSAIFIGIHGYFKFTSIGHIIFGVMMFSLSMMLGYLFEYAGLIAAMTAHAVYDIIMLQLVQNKNSMESNRTDLSDKKS</sequence>
<proteinExistence type="predicted"/>
<evidence type="ECO:0000313" key="3">
    <source>
        <dbReference type="EMBL" id="PAU94956.1"/>
    </source>
</evidence>
<feature type="transmembrane region" description="Helical" evidence="1">
    <location>
        <begin position="57"/>
        <end position="82"/>
    </location>
</feature>
<feature type="transmembrane region" description="Helical" evidence="1">
    <location>
        <begin position="23"/>
        <end position="45"/>
    </location>
</feature>
<keyword evidence="1" id="KW-0472">Membrane</keyword>
<dbReference type="InterPro" id="IPR003675">
    <property type="entry name" value="Rce1/LyrA-like_dom"/>
</dbReference>
<keyword evidence="1" id="KW-0812">Transmembrane</keyword>
<feature type="transmembrane region" description="Helical" evidence="1">
    <location>
        <begin position="156"/>
        <end position="174"/>
    </location>
</feature>
<dbReference type="Pfam" id="PF02517">
    <property type="entry name" value="Rce1-like"/>
    <property type="match status" value="1"/>
</dbReference>
<evidence type="ECO:0000259" key="2">
    <source>
        <dbReference type="Pfam" id="PF02517"/>
    </source>
</evidence>
<feature type="transmembrane region" description="Helical" evidence="1">
    <location>
        <begin position="128"/>
        <end position="149"/>
    </location>
</feature>
<name>A0A2A2GB44_9BACT</name>
<dbReference type="GO" id="GO:0004175">
    <property type="term" value="F:endopeptidase activity"/>
    <property type="evidence" value="ECO:0007669"/>
    <property type="project" value="UniProtKB-ARBA"/>
</dbReference>
<dbReference type="GO" id="GO:0080120">
    <property type="term" value="P:CAAX-box protein maturation"/>
    <property type="evidence" value="ECO:0007669"/>
    <property type="project" value="UniProtKB-ARBA"/>
</dbReference>
<comment type="caution">
    <text evidence="3">The sequence shown here is derived from an EMBL/GenBank/DDBJ whole genome shotgun (WGS) entry which is preliminary data.</text>
</comment>
<reference evidence="3 4" key="1">
    <citation type="submission" date="2017-08" db="EMBL/GenBank/DDBJ databases">
        <title>Aliifodinibius alkalisoli sp. nov., isolated from saline alkaline soil.</title>
        <authorList>
            <person name="Liu D."/>
            <person name="Zhang G."/>
        </authorList>
    </citation>
    <scope>NUCLEOTIDE SEQUENCE [LARGE SCALE GENOMIC DNA]</scope>
    <source>
        <strain evidence="3 4">WN023</strain>
    </source>
</reference>
<keyword evidence="1" id="KW-1133">Transmembrane helix</keyword>
<evidence type="ECO:0000313" key="4">
    <source>
        <dbReference type="Proteomes" id="UP000218831"/>
    </source>
</evidence>
<dbReference type="OrthoDB" id="9779573at2"/>
<dbReference type="RefSeq" id="WP_095605823.1">
    <property type="nucleotide sequence ID" value="NZ_NSKE01000003.1"/>
</dbReference>
<keyword evidence="4" id="KW-1185">Reference proteome</keyword>
<dbReference type="AlphaFoldDB" id="A0A2A2GB44"/>
<protein>
    <recommendedName>
        <fullName evidence="2">CAAX prenyl protease 2/Lysostaphin resistance protein A-like domain-containing protein</fullName>
    </recommendedName>
</protein>
<evidence type="ECO:0000256" key="1">
    <source>
        <dbReference type="SAM" id="Phobius"/>
    </source>
</evidence>
<feature type="domain" description="CAAX prenyl protease 2/Lysostaphin resistance protein A-like" evidence="2">
    <location>
        <begin position="114"/>
        <end position="192"/>
    </location>
</feature>